<dbReference type="STRING" id="914234.M2Q587"/>
<dbReference type="PANTHER" id="PTHR33266">
    <property type="entry name" value="CHROMOSOME 15, WHOLE GENOME SHOTGUN SEQUENCE"/>
    <property type="match status" value="1"/>
</dbReference>
<protein>
    <submittedName>
        <fullName evidence="2">Uncharacterized protein</fullName>
    </submittedName>
</protein>
<dbReference type="EMBL" id="KB445814">
    <property type="protein sequence ID" value="EMD31958.1"/>
    <property type="molecule type" value="Genomic_DNA"/>
</dbReference>
<evidence type="ECO:0000313" key="3">
    <source>
        <dbReference type="Proteomes" id="UP000016930"/>
    </source>
</evidence>
<dbReference type="HOGENOM" id="CLU_009568_3_0_1"/>
<feature type="compositionally biased region" description="Polar residues" evidence="1">
    <location>
        <begin position="8"/>
        <end position="21"/>
    </location>
</feature>
<proteinExistence type="predicted"/>
<accession>M2Q587</accession>
<gene>
    <name evidence="2" type="ORF">CERSUDRAFT_119284</name>
</gene>
<reference evidence="2 3" key="1">
    <citation type="journal article" date="2012" name="Proc. Natl. Acad. Sci. U.S.A.">
        <title>Comparative genomics of Ceriporiopsis subvermispora and Phanerochaete chrysosporium provide insight into selective ligninolysis.</title>
        <authorList>
            <person name="Fernandez-Fueyo E."/>
            <person name="Ruiz-Duenas F.J."/>
            <person name="Ferreira P."/>
            <person name="Floudas D."/>
            <person name="Hibbett D.S."/>
            <person name="Canessa P."/>
            <person name="Larrondo L.F."/>
            <person name="James T.Y."/>
            <person name="Seelenfreund D."/>
            <person name="Lobos S."/>
            <person name="Polanco R."/>
            <person name="Tello M."/>
            <person name="Honda Y."/>
            <person name="Watanabe T."/>
            <person name="Watanabe T."/>
            <person name="Ryu J.S."/>
            <person name="Kubicek C.P."/>
            <person name="Schmoll M."/>
            <person name="Gaskell J."/>
            <person name="Hammel K.E."/>
            <person name="St John F.J."/>
            <person name="Vanden Wymelenberg A."/>
            <person name="Sabat G."/>
            <person name="Splinter BonDurant S."/>
            <person name="Syed K."/>
            <person name="Yadav J.S."/>
            <person name="Doddapaneni H."/>
            <person name="Subramanian V."/>
            <person name="Lavin J.L."/>
            <person name="Oguiza J.A."/>
            <person name="Perez G."/>
            <person name="Pisabarro A.G."/>
            <person name="Ramirez L."/>
            <person name="Santoyo F."/>
            <person name="Master E."/>
            <person name="Coutinho P.M."/>
            <person name="Henrissat B."/>
            <person name="Lombard V."/>
            <person name="Magnuson J.K."/>
            <person name="Kuees U."/>
            <person name="Hori C."/>
            <person name="Igarashi K."/>
            <person name="Samejima M."/>
            <person name="Held B.W."/>
            <person name="Barry K.W."/>
            <person name="LaButti K.M."/>
            <person name="Lapidus A."/>
            <person name="Lindquist E.A."/>
            <person name="Lucas S.M."/>
            <person name="Riley R."/>
            <person name="Salamov A.A."/>
            <person name="Hoffmeister D."/>
            <person name="Schwenk D."/>
            <person name="Hadar Y."/>
            <person name="Yarden O."/>
            <person name="de Vries R.P."/>
            <person name="Wiebenga A."/>
            <person name="Stenlid J."/>
            <person name="Eastwood D."/>
            <person name="Grigoriev I.V."/>
            <person name="Berka R.M."/>
            <person name="Blanchette R.A."/>
            <person name="Kersten P."/>
            <person name="Martinez A.T."/>
            <person name="Vicuna R."/>
            <person name="Cullen D."/>
        </authorList>
    </citation>
    <scope>NUCLEOTIDE SEQUENCE [LARGE SCALE GENOMIC DNA]</scope>
    <source>
        <strain evidence="2 3">B</strain>
    </source>
</reference>
<organism evidence="2 3">
    <name type="scientific">Ceriporiopsis subvermispora (strain B)</name>
    <name type="common">White-rot fungus</name>
    <name type="synonym">Gelatoporia subvermispora</name>
    <dbReference type="NCBI Taxonomy" id="914234"/>
    <lineage>
        <taxon>Eukaryota</taxon>
        <taxon>Fungi</taxon>
        <taxon>Dikarya</taxon>
        <taxon>Basidiomycota</taxon>
        <taxon>Agaricomycotina</taxon>
        <taxon>Agaricomycetes</taxon>
        <taxon>Polyporales</taxon>
        <taxon>Gelatoporiaceae</taxon>
        <taxon>Gelatoporia</taxon>
    </lineage>
</organism>
<feature type="region of interest" description="Disordered" evidence="1">
    <location>
        <begin position="1"/>
        <end position="25"/>
    </location>
</feature>
<dbReference type="PANTHER" id="PTHR33266:SF1">
    <property type="entry name" value="F-BOX DOMAIN-CONTAINING PROTEIN"/>
    <property type="match status" value="1"/>
</dbReference>
<dbReference type="AlphaFoldDB" id="M2Q587"/>
<dbReference type="OrthoDB" id="107110at2759"/>
<evidence type="ECO:0000313" key="2">
    <source>
        <dbReference type="EMBL" id="EMD31958.1"/>
    </source>
</evidence>
<dbReference type="Proteomes" id="UP000016930">
    <property type="component" value="Unassembled WGS sequence"/>
</dbReference>
<name>M2Q587_CERS8</name>
<sequence length="794" mass="90521">MASKVKGSYTSPELRSPSTYPERTLHDANYPTRAFHEHPYRGNAPQALTEYLTRNNRLFAQPERGATYYGKFGYVIQGKGAGKSRTCIEMGHRGVFVIYMNMSDRTYDPEYPGGDMIPRRILLGGREYDEDDYGITCCAFFVAVFKVFGKELEKILQIAFNDRGDAVRIWHTRMYGQDRSHRDLFLSSIYQEYEELRGNIMTKARRSALLSTRRPDFKSDLHRSIRELRIACAWLFGTYGNIFDDTDFPRLAIVLDDAQWFKGDGLSLPYQPSEILCRIIAEYSQRPLIMPLWVLFVSRDPSVANFGCSLADPLKSRESKSNEEHARLPVQFDFERPRKQKGLFTPFTALGWDQFALPLGSVAARDVAKLEHMSRFGRPWWYAVTSSSQDLGGLMSTMARATWPKLQDPMILLFPRFCLRIDLGHVLSQQLLEKSINEQCRICIPCSHGPVWAGSTYPSEPFLANLAAHRLNHHERFIINALRNLSTELSQGVILTEPKRRLESRLLLLLCKDHLAQQLFSCETMLVTELTYCRMIPLSNFLEHLFGPDCWPVDEEKRMRAQAALRNAYINFSHWVQMDEVLGNSRAQDPMNSWNSHEWVRRLWARSAAIQCSRDQADVDQLLPVYFETTDSLEPGVPGSRNYDQGRLDMSYLLITSADGVDATSGPTIRSVSPEGRGLISDSEAPFVAISYELDGDVRGVQSDCCEDEQRQCLRISAAGMDQTIFKFMSSDLCNSFRDLLAIRKERVAASSALGALRSRFDVFGRAGEQRVSLHPHADLSARDRWSCDLRILS</sequence>
<evidence type="ECO:0000256" key="1">
    <source>
        <dbReference type="SAM" id="MobiDB-lite"/>
    </source>
</evidence>
<keyword evidence="3" id="KW-1185">Reference proteome</keyword>